<keyword evidence="2" id="KW-0378">Hydrolase</keyword>
<sequence>MKNILIPVMMMSLLVLTCLSCKKQNEATPLEIQHPKVLTEEYLASLRAYKNSDHQLAFGWFGNTGGDGMSASMSVRWESIPDSMDIVSLWGGLPKDSSPQMAAMRFAQEKKGTKIVAVSFSNDPFFTHYGGEDFISKYVEPGEDAQLTAGFELVAKKMAEYIEKNQLDGIDMDHEPHVCGCSNWTVVYTPDRFALFIKAMSKYFGPKSGTGKLLIIDGEIDQIKAEVGDCLSYAISQAYNTSGPSSLNSRYNAVSGWLPPERYIVTENFEDFWKTGGINYNDPLKGTIPSLLGMAYWQPAAGRKGGAGAYHPEYEYASPIPYQYMRQAIQIMNPAVR</sequence>
<gene>
    <name evidence="2" type="ORF">ABR189_16005</name>
</gene>
<dbReference type="InterPro" id="IPR032320">
    <property type="entry name" value="GH18_BT1044-like"/>
</dbReference>
<feature type="signal peptide" evidence="1">
    <location>
        <begin position="1"/>
        <end position="17"/>
    </location>
</feature>
<reference evidence="2 3" key="1">
    <citation type="submission" date="2024-06" db="EMBL/GenBank/DDBJ databases">
        <title>Chitinophaga defluvii sp. nov., isolated from municipal sewage.</title>
        <authorList>
            <person name="Zhang L."/>
        </authorList>
    </citation>
    <scope>NUCLEOTIDE SEQUENCE [LARGE SCALE GENOMIC DNA]</scope>
    <source>
        <strain evidence="2 3">H8</strain>
    </source>
</reference>
<dbReference type="Gene3D" id="3.20.20.80">
    <property type="entry name" value="Glycosidases"/>
    <property type="match status" value="1"/>
</dbReference>
<dbReference type="SUPFAM" id="SSF51445">
    <property type="entry name" value="(Trans)glycosidases"/>
    <property type="match status" value="1"/>
</dbReference>
<dbReference type="RefSeq" id="WP_354661457.1">
    <property type="nucleotide sequence ID" value="NZ_JBEXAC010000002.1"/>
</dbReference>
<keyword evidence="3" id="KW-1185">Reference proteome</keyword>
<evidence type="ECO:0000256" key="1">
    <source>
        <dbReference type="SAM" id="SignalP"/>
    </source>
</evidence>
<accession>A0ABV2T791</accession>
<dbReference type="EMBL" id="JBEXAC010000002">
    <property type="protein sequence ID" value="MET6998889.1"/>
    <property type="molecule type" value="Genomic_DNA"/>
</dbReference>
<dbReference type="Proteomes" id="UP001549749">
    <property type="component" value="Unassembled WGS sequence"/>
</dbReference>
<organism evidence="2 3">
    <name type="scientific">Chitinophaga defluvii</name>
    <dbReference type="NCBI Taxonomy" id="3163343"/>
    <lineage>
        <taxon>Bacteria</taxon>
        <taxon>Pseudomonadati</taxon>
        <taxon>Bacteroidota</taxon>
        <taxon>Chitinophagia</taxon>
        <taxon>Chitinophagales</taxon>
        <taxon>Chitinophagaceae</taxon>
        <taxon>Chitinophaga</taxon>
    </lineage>
</organism>
<evidence type="ECO:0000313" key="2">
    <source>
        <dbReference type="EMBL" id="MET6998889.1"/>
    </source>
</evidence>
<proteinExistence type="predicted"/>
<keyword evidence="1" id="KW-0732">Signal</keyword>
<dbReference type="InterPro" id="IPR017853">
    <property type="entry name" value="GH"/>
</dbReference>
<protein>
    <submittedName>
        <fullName evidence="2">Glycoside hydrolase family 18</fullName>
    </submittedName>
</protein>
<dbReference type="GO" id="GO:0016787">
    <property type="term" value="F:hydrolase activity"/>
    <property type="evidence" value="ECO:0007669"/>
    <property type="project" value="UniProtKB-KW"/>
</dbReference>
<dbReference type="Pfam" id="PF16141">
    <property type="entry name" value="GH18_BT1044-like"/>
    <property type="match status" value="1"/>
</dbReference>
<evidence type="ECO:0000313" key="3">
    <source>
        <dbReference type="Proteomes" id="UP001549749"/>
    </source>
</evidence>
<feature type="chain" id="PRO_5045924948" evidence="1">
    <location>
        <begin position="18"/>
        <end position="337"/>
    </location>
</feature>
<comment type="caution">
    <text evidence="2">The sequence shown here is derived from an EMBL/GenBank/DDBJ whole genome shotgun (WGS) entry which is preliminary data.</text>
</comment>
<name>A0ABV2T791_9BACT</name>